<comment type="similarity">
    <text evidence="2 4">Belongs to the precorrin methyltransferase family.</text>
</comment>
<dbReference type="InterPro" id="IPR012382">
    <property type="entry name" value="CobI/CbiL"/>
</dbReference>
<keyword evidence="3" id="KW-0169">Cobalamin biosynthesis</keyword>
<dbReference type="InterPro" id="IPR014777">
    <property type="entry name" value="4pyrrole_Mease_sub1"/>
</dbReference>
<proteinExistence type="inferred from homology"/>
<dbReference type="InterPro" id="IPR003043">
    <property type="entry name" value="Uropor_MeTrfase_CS"/>
</dbReference>
<dbReference type="GO" id="GO:0043781">
    <property type="term" value="F:cobalt-factor II C20-methyltransferase activity"/>
    <property type="evidence" value="ECO:0007669"/>
    <property type="project" value="UniProtKB-EC"/>
</dbReference>
<evidence type="ECO:0000313" key="7">
    <source>
        <dbReference type="EMBL" id="RXK10660.1"/>
    </source>
</evidence>
<evidence type="ECO:0000256" key="1">
    <source>
        <dbReference type="ARBA" id="ARBA00004953"/>
    </source>
</evidence>
<dbReference type="PIRSF" id="PIRSF036427">
    <property type="entry name" value="Precrrn-2_mtase"/>
    <property type="match status" value="1"/>
</dbReference>
<dbReference type="PROSITE" id="PS00839">
    <property type="entry name" value="SUMT_1"/>
    <property type="match status" value="1"/>
</dbReference>
<evidence type="ECO:0000313" key="9">
    <source>
        <dbReference type="Proteomes" id="UP000289193"/>
    </source>
</evidence>
<reference evidence="6 8" key="2">
    <citation type="submission" date="2018-07" db="EMBL/GenBank/DDBJ databases">
        <title>Complete genome of the Arcobacter bivalviorum type strain LMG 26154.</title>
        <authorList>
            <person name="Miller W.G."/>
            <person name="Yee E."/>
            <person name="Bono J.L."/>
        </authorList>
    </citation>
    <scope>NUCLEOTIDE SEQUENCE [LARGE SCALE GENOMIC DNA]</scope>
    <source>
        <strain evidence="6 8">LMG 26154</strain>
    </source>
</reference>
<protein>
    <submittedName>
        <fullName evidence="7">Cobalt-precorrin-2 C(20)-methyltransferase</fullName>
    </submittedName>
    <submittedName>
        <fullName evidence="6">Cobalt-sirohydrochlorin (C20)-methyltransferase</fullName>
        <ecNumber evidence="6">2.1.1.151</ecNumber>
    </submittedName>
</protein>
<evidence type="ECO:0000256" key="4">
    <source>
        <dbReference type="PIRNR" id="PIRNR036427"/>
    </source>
</evidence>
<evidence type="ECO:0000256" key="2">
    <source>
        <dbReference type="ARBA" id="ARBA00005879"/>
    </source>
</evidence>
<dbReference type="SUPFAM" id="SSF53790">
    <property type="entry name" value="Tetrapyrrole methylase"/>
    <property type="match status" value="1"/>
</dbReference>
<comment type="pathway">
    <text evidence="1">Cofactor biosynthesis; adenosylcobalamin biosynthesis.</text>
</comment>
<evidence type="ECO:0000256" key="3">
    <source>
        <dbReference type="ARBA" id="ARBA00022573"/>
    </source>
</evidence>
<evidence type="ECO:0000313" key="8">
    <source>
        <dbReference type="Proteomes" id="UP000253850"/>
    </source>
</evidence>
<dbReference type="PANTHER" id="PTHR43467:SF2">
    <property type="entry name" value="COBALT-PRECORRIN-2 C(20)-METHYLTRANSFERASE"/>
    <property type="match status" value="1"/>
</dbReference>
<name>A0AAX2AB36_9BACT</name>
<dbReference type="Gene3D" id="3.40.1010.10">
    <property type="entry name" value="Cobalt-precorrin-4 Transmethylase, Domain 1"/>
    <property type="match status" value="1"/>
</dbReference>
<dbReference type="Proteomes" id="UP000253850">
    <property type="component" value="Chromosome"/>
</dbReference>
<sequence length="225" mass="26214">MKLYMVSLGPGDYELITLKALKALQTCDAICIPTKSADNSFTRSMTYKIVKKLMDEYGFEKDIIPMYTPMKFKTDDWQRQVDIIEDSFKKYDSLSFVTLGDSAVYSTVYYLLDIIKEQHKEVYENSEVIPGVTSFSHASAKVKKPLCVGDSSFIIRPLHKRKVPFTTVYMRPKIGMTTDKIKEKNDIYTFENLNYKGETILEHKKEKVDKYMTLFIDFHNRNEQI</sequence>
<reference evidence="7 9" key="1">
    <citation type="submission" date="2017-10" db="EMBL/GenBank/DDBJ databases">
        <title>Genomics of the genus Arcobacter.</title>
        <authorList>
            <person name="Perez-Cataluna A."/>
            <person name="Figueras M.J."/>
        </authorList>
    </citation>
    <scope>NUCLEOTIDE SEQUENCE [LARGE SCALE GENOMIC DNA]</scope>
    <source>
        <strain evidence="7 9">CECT 7835</strain>
    </source>
</reference>
<evidence type="ECO:0000259" key="5">
    <source>
        <dbReference type="Pfam" id="PF00590"/>
    </source>
</evidence>
<organism evidence="7 9">
    <name type="scientific">Halarcobacter bivalviorum</name>
    <dbReference type="NCBI Taxonomy" id="663364"/>
    <lineage>
        <taxon>Bacteria</taxon>
        <taxon>Pseudomonadati</taxon>
        <taxon>Campylobacterota</taxon>
        <taxon>Epsilonproteobacteria</taxon>
        <taxon>Campylobacterales</taxon>
        <taxon>Arcobacteraceae</taxon>
        <taxon>Halarcobacter</taxon>
    </lineage>
</organism>
<dbReference type="EMBL" id="CP031217">
    <property type="protein sequence ID" value="AXH12414.1"/>
    <property type="molecule type" value="Genomic_DNA"/>
</dbReference>
<dbReference type="CDD" id="cd11645">
    <property type="entry name" value="Precorrin_2_C20_MT"/>
    <property type="match status" value="1"/>
</dbReference>
<dbReference type="KEGG" id="hbv:ABIV_1419"/>
<dbReference type="Proteomes" id="UP000289193">
    <property type="component" value="Unassembled WGS sequence"/>
</dbReference>
<dbReference type="InterPro" id="IPR000878">
    <property type="entry name" value="4pyrrol_Mease"/>
</dbReference>
<feature type="domain" description="Tetrapyrrole methylase" evidence="5">
    <location>
        <begin position="2"/>
        <end position="160"/>
    </location>
</feature>
<accession>A0AAX2AB36</accession>
<dbReference type="GO" id="GO:0032259">
    <property type="term" value="P:methylation"/>
    <property type="evidence" value="ECO:0007669"/>
    <property type="project" value="UniProtKB-KW"/>
</dbReference>
<dbReference type="GO" id="GO:0009236">
    <property type="term" value="P:cobalamin biosynthetic process"/>
    <property type="evidence" value="ECO:0007669"/>
    <property type="project" value="UniProtKB-UniRule"/>
</dbReference>
<keyword evidence="6" id="KW-0489">Methyltransferase</keyword>
<keyword evidence="6" id="KW-0808">Transferase</keyword>
<gene>
    <name evidence="6" type="primary">cbiL</name>
    <name evidence="6" type="ORF">ABIV_1419</name>
    <name evidence="7" type="ORF">CRV05_05100</name>
</gene>
<keyword evidence="9" id="KW-1185">Reference proteome</keyword>
<dbReference type="Pfam" id="PF00590">
    <property type="entry name" value="TP_methylase"/>
    <property type="match status" value="1"/>
</dbReference>
<dbReference type="RefSeq" id="WP_114839243.1">
    <property type="nucleotide sequence ID" value="NZ_CP031217.1"/>
</dbReference>
<dbReference type="InterPro" id="IPR035996">
    <property type="entry name" value="4pyrrol_Methylase_sf"/>
</dbReference>
<dbReference type="GO" id="GO:0030788">
    <property type="term" value="F:precorrin-2 C20-methyltransferase activity"/>
    <property type="evidence" value="ECO:0007669"/>
    <property type="project" value="InterPro"/>
</dbReference>
<dbReference type="AlphaFoldDB" id="A0AAX2AB36"/>
<dbReference type="EMBL" id="PDKM01000002">
    <property type="protein sequence ID" value="RXK10660.1"/>
    <property type="molecule type" value="Genomic_DNA"/>
</dbReference>
<dbReference type="PANTHER" id="PTHR43467">
    <property type="entry name" value="COBALT-PRECORRIN-2 C(20)-METHYLTRANSFERASE"/>
    <property type="match status" value="1"/>
</dbReference>
<evidence type="ECO:0000313" key="6">
    <source>
        <dbReference type="EMBL" id="AXH12414.1"/>
    </source>
</evidence>
<dbReference type="EC" id="2.1.1.151" evidence="6"/>